<keyword evidence="1" id="KW-1133">Transmembrane helix</keyword>
<sequence length="258" mass="27675">MSNSISTKFAAVCCLFVVAVISQGAVANNLQKSLLAKFSKEHDTRQDDDIDECCTTFNDSLPQSCNATILFDLDLTSDLSDAQLAKINPAFSRNCISSCLDPLVTYVHCLGIAHNDSSATINFQTEFFQNGVCGQESGDCCLVLFVQQNRTNSAAFDQTDACYSNDAGIVCNSTTSARCLNSLTRAASLIGCCARPYIGPGIDSCTGVNADPSCNSPANKVYLLATLSFIAVIFLVSSPWGLGDETMIFLTFFIILYC</sequence>
<feature type="chain" id="PRO_5013095586" evidence="2">
    <location>
        <begin position="28"/>
        <end position="258"/>
    </location>
</feature>
<evidence type="ECO:0000256" key="1">
    <source>
        <dbReference type="SAM" id="Phobius"/>
    </source>
</evidence>
<reference evidence="3" key="1">
    <citation type="submission" date="2017-05" db="UniProtKB">
        <authorList>
            <consortium name="EnsemblMetazoa"/>
        </authorList>
    </citation>
    <scope>IDENTIFICATION</scope>
</reference>
<evidence type="ECO:0000313" key="3">
    <source>
        <dbReference type="EnsemblMetazoa" id="Aqu2.1.33615_001"/>
    </source>
</evidence>
<keyword evidence="1" id="KW-0472">Membrane</keyword>
<dbReference type="AlphaFoldDB" id="A0A1X7V061"/>
<name>A0A1X7V061_AMPQE</name>
<feature type="transmembrane region" description="Helical" evidence="1">
    <location>
        <begin position="221"/>
        <end position="242"/>
    </location>
</feature>
<dbReference type="InParanoid" id="A0A1X7V061"/>
<keyword evidence="2" id="KW-0732">Signal</keyword>
<keyword evidence="1" id="KW-0812">Transmembrane</keyword>
<protein>
    <submittedName>
        <fullName evidence="3">Uncharacterized protein</fullName>
    </submittedName>
</protein>
<feature type="signal peptide" evidence="2">
    <location>
        <begin position="1"/>
        <end position="27"/>
    </location>
</feature>
<accession>A0A1X7V061</accession>
<dbReference type="EnsemblMetazoa" id="Aqu2.1.33615_001">
    <property type="protein sequence ID" value="Aqu2.1.33615_001"/>
    <property type="gene ID" value="Aqu2.1.33615"/>
</dbReference>
<evidence type="ECO:0000256" key="2">
    <source>
        <dbReference type="SAM" id="SignalP"/>
    </source>
</evidence>
<proteinExistence type="predicted"/>
<organism evidence="3">
    <name type="scientific">Amphimedon queenslandica</name>
    <name type="common">Sponge</name>
    <dbReference type="NCBI Taxonomy" id="400682"/>
    <lineage>
        <taxon>Eukaryota</taxon>
        <taxon>Metazoa</taxon>
        <taxon>Porifera</taxon>
        <taxon>Demospongiae</taxon>
        <taxon>Heteroscleromorpha</taxon>
        <taxon>Haplosclerida</taxon>
        <taxon>Niphatidae</taxon>
        <taxon>Amphimedon</taxon>
    </lineage>
</organism>